<evidence type="ECO:0000313" key="2">
    <source>
        <dbReference type="EMBL" id="CAI9164012.1"/>
    </source>
</evidence>
<sequence length="255" mass="27406">MRRASREPSPLGASAPVRRTGGSGKVPRLRRVWPSALSADAIVAGGLESDPVKDDLSVCFFAFAPTARHRKGKIPVSAQVCPDPRVFTQDFLDPEQSARQKLNVPPLSFLPLPCPPSKHPHSRNQIALDAPSPGSVLPQIKEMLRFPDSLAWSSLSLLHRACLLPVPVFLLGQGFTFEPTPVFYGCVLGSLSPIVPSEQSFQHASASVSPTDDFSRTLTASKLQLTLPCYRGKPPGIWPLGVSPASSWAAAVRST</sequence>
<accession>A0ABN8YQZ8</accession>
<proteinExistence type="predicted"/>
<reference evidence="2" key="1">
    <citation type="submission" date="2023-04" db="EMBL/GenBank/DDBJ databases">
        <authorList>
            <consortium name="ELIXIR-Norway"/>
        </authorList>
    </citation>
    <scope>NUCLEOTIDE SEQUENCE [LARGE SCALE GENOMIC DNA]</scope>
</reference>
<gene>
    <name evidence="2" type="ORF">MRATA1EN1_LOCUS12974</name>
</gene>
<keyword evidence="3" id="KW-1185">Reference proteome</keyword>
<evidence type="ECO:0000256" key="1">
    <source>
        <dbReference type="SAM" id="MobiDB-lite"/>
    </source>
</evidence>
<dbReference type="Proteomes" id="UP001176941">
    <property type="component" value="Chromosome 22"/>
</dbReference>
<protein>
    <submittedName>
        <fullName evidence="2">Uncharacterized protein</fullName>
    </submittedName>
</protein>
<organism evidence="2 3">
    <name type="scientific">Rangifer tarandus platyrhynchus</name>
    <name type="common">Svalbard reindeer</name>
    <dbReference type="NCBI Taxonomy" id="3082113"/>
    <lineage>
        <taxon>Eukaryota</taxon>
        <taxon>Metazoa</taxon>
        <taxon>Chordata</taxon>
        <taxon>Craniata</taxon>
        <taxon>Vertebrata</taxon>
        <taxon>Euteleostomi</taxon>
        <taxon>Mammalia</taxon>
        <taxon>Eutheria</taxon>
        <taxon>Laurasiatheria</taxon>
        <taxon>Artiodactyla</taxon>
        <taxon>Ruminantia</taxon>
        <taxon>Pecora</taxon>
        <taxon>Cervidae</taxon>
        <taxon>Odocoileinae</taxon>
        <taxon>Rangifer</taxon>
    </lineage>
</organism>
<feature type="region of interest" description="Disordered" evidence="1">
    <location>
        <begin position="1"/>
        <end position="30"/>
    </location>
</feature>
<name>A0ABN8YQZ8_RANTA</name>
<dbReference type="EMBL" id="OX459958">
    <property type="protein sequence ID" value="CAI9164012.1"/>
    <property type="molecule type" value="Genomic_DNA"/>
</dbReference>
<evidence type="ECO:0000313" key="3">
    <source>
        <dbReference type="Proteomes" id="UP001176941"/>
    </source>
</evidence>